<dbReference type="Proteomes" id="UP000620124">
    <property type="component" value="Unassembled WGS sequence"/>
</dbReference>
<comment type="caution">
    <text evidence="4">The sequence shown here is derived from an EMBL/GenBank/DDBJ whole genome shotgun (WGS) entry which is preliminary data.</text>
</comment>
<dbReference type="PANTHER" id="PTHR40465">
    <property type="entry name" value="CHROMOSOME 1, WHOLE GENOME SHOTGUN SEQUENCE"/>
    <property type="match status" value="1"/>
</dbReference>
<feature type="transmembrane region" description="Helical" evidence="2">
    <location>
        <begin position="53"/>
        <end position="78"/>
    </location>
</feature>
<evidence type="ECO:0000259" key="3">
    <source>
        <dbReference type="Pfam" id="PF20152"/>
    </source>
</evidence>
<gene>
    <name evidence="4" type="ORF">MVEN_01433400</name>
</gene>
<name>A0A8H6XXS7_9AGAR</name>
<feature type="transmembrane region" description="Helical" evidence="2">
    <location>
        <begin position="163"/>
        <end position="184"/>
    </location>
</feature>
<feature type="region of interest" description="Disordered" evidence="1">
    <location>
        <begin position="306"/>
        <end position="329"/>
    </location>
</feature>
<reference evidence="4" key="1">
    <citation type="submission" date="2020-05" db="EMBL/GenBank/DDBJ databases">
        <title>Mycena genomes resolve the evolution of fungal bioluminescence.</title>
        <authorList>
            <person name="Tsai I.J."/>
        </authorList>
    </citation>
    <scope>NUCLEOTIDE SEQUENCE</scope>
    <source>
        <strain evidence="4">CCC161011</strain>
    </source>
</reference>
<protein>
    <recommendedName>
        <fullName evidence="3">DUF6534 domain-containing protein</fullName>
    </recommendedName>
</protein>
<dbReference type="InterPro" id="IPR045339">
    <property type="entry name" value="DUF6534"/>
</dbReference>
<feature type="transmembrane region" description="Helical" evidence="2">
    <location>
        <begin position="15"/>
        <end position="33"/>
    </location>
</feature>
<accession>A0A8H6XXS7</accession>
<dbReference type="OrthoDB" id="2943247at2759"/>
<feature type="transmembrane region" description="Helical" evidence="2">
    <location>
        <begin position="211"/>
        <end position="228"/>
    </location>
</feature>
<keyword evidence="2" id="KW-0812">Transmembrane</keyword>
<proteinExistence type="predicted"/>
<evidence type="ECO:0000313" key="5">
    <source>
        <dbReference type="Proteomes" id="UP000620124"/>
    </source>
</evidence>
<sequence>MYIPPPPAADVIRPAITYFLGCWDIAICFDFMLQGVRFAQIAHYTALYENDALLLRAFVAGLSIITTAKTAQGLAFLWTINVDHFMDVVAAISFTTSWMSSLDLLLVSAIAFFVQLFFCIRLWWISKNPYIVLLIVALFVFALIAVFIFMLADNSMRVTWFPLYLGTALAADALLCGSTIFFLLRSHEVGLPGGYLQALLSIVNGLESQSAAPAVVCALIALVAGLVWDRTTPSAYIMVAIIANHMLPKAYAISAMWTLNSRKKICRAHLIGPQSSSTTAGHQTPSDLELSSFWISYVESDSIEAQMQNSTTLDEERKRSVTTAGTRSS</sequence>
<evidence type="ECO:0000313" key="4">
    <source>
        <dbReference type="EMBL" id="KAF7349112.1"/>
    </source>
</evidence>
<feature type="transmembrane region" description="Helical" evidence="2">
    <location>
        <begin position="234"/>
        <end position="259"/>
    </location>
</feature>
<dbReference type="Pfam" id="PF20152">
    <property type="entry name" value="DUF6534"/>
    <property type="match status" value="1"/>
</dbReference>
<dbReference type="PANTHER" id="PTHR40465:SF1">
    <property type="entry name" value="DUF6534 DOMAIN-CONTAINING PROTEIN"/>
    <property type="match status" value="1"/>
</dbReference>
<dbReference type="EMBL" id="JACAZI010000011">
    <property type="protein sequence ID" value="KAF7349112.1"/>
    <property type="molecule type" value="Genomic_DNA"/>
</dbReference>
<organism evidence="4 5">
    <name type="scientific">Mycena venus</name>
    <dbReference type="NCBI Taxonomy" id="2733690"/>
    <lineage>
        <taxon>Eukaryota</taxon>
        <taxon>Fungi</taxon>
        <taxon>Dikarya</taxon>
        <taxon>Basidiomycota</taxon>
        <taxon>Agaricomycotina</taxon>
        <taxon>Agaricomycetes</taxon>
        <taxon>Agaricomycetidae</taxon>
        <taxon>Agaricales</taxon>
        <taxon>Marasmiineae</taxon>
        <taxon>Mycenaceae</taxon>
        <taxon>Mycena</taxon>
    </lineage>
</organism>
<keyword evidence="2" id="KW-1133">Transmembrane helix</keyword>
<keyword evidence="5" id="KW-1185">Reference proteome</keyword>
<feature type="transmembrane region" description="Helical" evidence="2">
    <location>
        <begin position="98"/>
        <end position="118"/>
    </location>
</feature>
<evidence type="ECO:0000256" key="1">
    <source>
        <dbReference type="SAM" id="MobiDB-lite"/>
    </source>
</evidence>
<feature type="domain" description="DUF6534" evidence="3">
    <location>
        <begin position="168"/>
        <end position="263"/>
    </location>
</feature>
<dbReference type="AlphaFoldDB" id="A0A8H6XXS7"/>
<evidence type="ECO:0000256" key="2">
    <source>
        <dbReference type="SAM" id="Phobius"/>
    </source>
</evidence>
<keyword evidence="2" id="KW-0472">Membrane</keyword>
<feature type="transmembrane region" description="Helical" evidence="2">
    <location>
        <begin position="130"/>
        <end position="151"/>
    </location>
</feature>